<organism evidence="5 6">
    <name type="scientific">Candidatus Eisenbergiella merdipullorum</name>
    <dbReference type="NCBI Taxonomy" id="2838553"/>
    <lineage>
        <taxon>Bacteria</taxon>
        <taxon>Bacillati</taxon>
        <taxon>Bacillota</taxon>
        <taxon>Clostridia</taxon>
        <taxon>Lachnospirales</taxon>
        <taxon>Lachnospiraceae</taxon>
        <taxon>Eisenbergiella</taxon>
    </lineage>
</organism>
<evidence type="ECO:0000256" key="2">
    <source>
        <dbReference type="ARBA" id="ARBA00023004"/>
    </source>
</evidence>
<dbReference type="GO" id="GO:0046872">
    <property type="term" value="F:metal ion binding"/>
    <property type="evidence" value="ECO:0007669"/>
    <property type="project" value="UniProtKB-KW"/>
</dbReference>
<keyword evidence="2" id="KW-0408">Iron</keyword>
<comment type="caution">
    <text evidence="5">The sequence shown here is derived from an EMBL/GenBank/DDBJ whole genome shotgun (WGS) entry which is preliminary data.</text>
</comment>
<dbReference type="Pfam" id="PF13484">
    <property type="entry name" value="Fer4_16"/>
    <property type="match status" value="1"/>
</dbReference>
<reference evidence="5" key="2">
    <citation type="submission" date="2021-04" db="EMBL/GenBank/DDBJ databases">
        <authorList>
            <person name="Gilroy R."/>
        </authorList>
    </citation>
    <scope>NUCLEOTIDE SEQUENCE</scope>
    <source>
        <strain evidence="5">CHK179-7159</strain>
    </source>
</reference>
<dbReference type="InterPro" id="IPR017896">
    <property type="entry name" value="4Fe4S_Fe-S-bd"/>
</dbReference>
<evidence type="ECO:0000259" key="4">
    <source>
        <dbReference type="PROSITE" id="PS51379"/>
    </source>
</evidence>
<keyword evidence="1" id="KW-0479">Metal-binding</keyword>
<name>A0A9D2I8L3_9FIRM</name>
<keyword evidence="3" id="KW-0411">Iron-sulfur</keyword>
<dbReference type="SUPFAM" id="SSF46548">
    <property type="entry name" value="alpha-helical ferredoxin"/>
    <property type="match status" value="1"/>
</dbReference>
<evidence type="ECO:0000256" key="3">
    <source>
        <dbReference type="ARBA" id="ARBA00023014"/>
    </source>
</evidence>
<accession>A0A9D2I8L3</accession>
<gene>
    <name evidence="5" type="ORF">H9717_14315</name>
</gene>
<dbReference type="PANTHER" id="PTHR42827">
    <property type="entry name" value="IRON-SULFUR CLUSTER-BINDING PROTEIN-RELATED"/>
    <property type="match status" value="1"/>
</dbReference>
<dbReference type="GO" id="GO:0051536">
    <property type="term" value="F:iron-sulfur cluster binding"/>
    <property type="evidence" value="ECO:0007669"/>
    <property type="project" value="UniProtKB-KW"/>
</dbReference>
<dbReference type="PROSITE" id="PS51379">
    <property type="entry name" value="4FE4S_FER_2"/>
    <property type="match status" value="1"/>
</dbReference>
<evidence type="ECO:0000313" key="5">
    <source>
        <dbReference type="EMBL" id="HJA94262.1"/>
    </source>
</evidence>
<sequence>MKDVSLLKEALFRLLAEKGARLMGIADLTGIVSGSMTTGISVAVPVPRHIVRDLQTAPTKEYYDAYHSLNAQLDDIVSCGAAFLQENGYQAYANTTRVVKADSNWRTPLPHKTVATRAGLGWIGKSCLLITGKYGSAVRLSSLLTDAPLPCEEPITESRCEACTVCVHACPAHALTGEMWHAGMEREALFHKEDCKKTQIQRMKQATGIETDLCGLCFAVCPYTLRYLNFHTS</sequence>
<dbReference type="PROSITE" id="PS00198">
    <property type="entry name" value="4FE4S_FER_1"/>
    <property type="match status" value="1"/>
</dbReference>
<dbReference type="Proteomes" id="UP000886858">
    <property type="component" value="Unassembled WGS sequence"/>
</dbReference>
<reference evidence="5" key="1">
    <citation type="journal article" date="2021" name="PeerJ">
        <title>Extensive microbial diversity within the chicken gut microbiome revealed by metagenomics and culture.</title>
        <authorList>
            <person name="Gilroy R."/>
            <person name="Ravi A."/>
            <person name="Getino M."/>
            <person name="Pursley I."/>
            <person name="Horton D.L."/>
            <person name="Alikhan N.F."/>
            <person name="Baker D."/>
            <person name="Gharbi K."/>
            <person name="Hall N."/>
            <person name="Watson M."/>
            <person name="Adriaenssens E.M."/>
            <person name="Foster-Nyarko E."/>
            <person name="Jarju S."/>
            <person name="Secka A."/>
            <person name="Antonio M."/>
            <person name="Oren A."/>
            <person name="Chaudhuri R.R."/>
            <person name="La Ragione R."/>
            <person name="Hildebrand F."/>
            <person name="Pallen M.J."/>
        </authorList>
    </citation>
    <scope>NUCLEOTIDE SEQUENCE</scope>
    <source>
        <strain evidence="5">CHK179-7159</strain>
    </source>
</reference>
<dbReference type="InterPro" id="IPR017900">
    <property type="entry name" value="4Fe4S_Fe_S_CS"/>
</dbReference>
<dbReference type="PANTHER" id="PTHR42827:SF1">
    <property type="entry name" value="IRON-SULFUR CLUSTER-BINDING PROTEIN"/>
    <property type="match status" value="1"/>
</dbReference>
<feature type="domain" description="4Fe-4S ferredoxin-type" evidence="4">
    <location>
        <begin position="151"/>
        <end position="180"/>
    </location>
</feature>
<proteinExistence type="predicted"/>
<dbReference type="Gene3D" id="3.30.70.20">
    <property type="match status" value="1"/>
</dbReference>
<dbReference type="AlphaFoldDB" id="A0A9D2I8L3"/>
<evidence type="ECO:0000313" key="6">
    <source>
        <dbReference type="Proteomes" id="UP000886858"/>
    </source>
</evidence>
<evidence type="ECO:0000256" key="1">
    <source>
        <dbReference type="ARBA" id="ARBA00022723"/>
    </source>
</evidence>
<protein>
    <submittedName>
        <fullName evidence="5">Epoxyqueuosine reductase</fullName>
    </submittedName>
</protein>
<dbReference type="EMBL" id="DWYY01000164">
    <property type="protein sequence ID" value="HJA94262.1"/>
    <property type="molecule type" value="Genomic_DNA"/>
</dbReference>